<evidence type="ECO:0008006" key="4">
    <source>
        <dbReference type="Google" id="ProtNLM"/>
    </source>
</evidence>
<proteinExistence type="predicted"/>
<keyword evidence="3" id="KW-1185">Reference proteome</keyword>
<dbReference type="InterPro" id="IPR015943">
    <property type="entry name" value="WD40/YVTN_repeat-like_dom_sf"/>
</dbReference>
<dbReference type="EMBL" id="CP007806">
    <property type="protein sequence ID" value="AIG24869.1"/>
    <property type="molecule type" value="Genomic_DNA"/>
</dbReference>
<keyword evidence="1" id="KW-0732">Signal</keyword>
<evidence type="ECO:0000313" key="3">
    <source>
        <dbReference type="Proteomes" id="UP000005850"/>
    </source>
</evidence>
<dbReference type="KEGG" id="blr:BRLA_c005110"/>
<protein>
    <recommendedName>
        <fullName evidence="4">Ycf48-like protein</fullName>
    </recommendedName>
</protein>
<gene>
    <name evidence="2" type="ORF">BRLA_c005110</name>
</gene>
<dbReference type="STRING" id="1042163.BRLA_c005110"/>
<dbReference type="Proteomes" id="UP000005850">
    <property type="component" value="Chromosome"/>
</dbReference>
<evidence type="ECO:0000256" key="1">
    <source>
        <dbReference type="SAM" id="SignalP"/>
    </source>
</evidence>
<dbReference type="eggNOG" id="COG4447">
    <property type="taxonomic scope" value="Bacteria"/>
</dbReference>
<feature type="chain" id="PRO_5001708966" description="Ycf48-like protein" evidence="1">
    <location>
        <begin position="29"/>
        <end position="316"/>
    </location>
</feature>
<accession>A0A075QZ66</accession>
<feature type="signal peptide" evidence="1">
    <location>
        <begin position="1"/>
        <end position="28"/>
    </location>
</feature>
<dbReference type="SUPFAM" id="SSF110296">
    <property type="entry name" value="Oligoxyloglucan reducing end-specific cellobiohydrolase"/>
    <property type="match status" value="1"/>
</dbReference>
<sequence>MKVMDRFTLKQMGASISVLLLLSGCATATHKSVETEVVDAGQTMEEPGVKQSVKLAQITGELTYQDVLQKGDSINSLALDQGGEQVWLATHAGLYASADHGLWGAVADELEQADVKTIYFDPKKPKQVYIAGEKVCKVSKDGGKSWKRIEGGLPQGYDIQSLIGALTDKGTFLYAFVNREGVYESTDAGANWHLRFPIDSVEGYDLDYVPSEQKLYVLTQNELLSIDIHGGDWQVEWRESDSHIYSIAANKSTDTLYAASDKGILIKAGKEWTLLSSDLPEKLINISYGTADTPIIGIGESAQIYRYSQEKWKKWE</sequence>
<dbReference type="AlphaFoldDB" id="A0A075QZ66"/>
<name>A0A075QZ66_BRELA</name>
<reference evidence="2 3" key="1">
    <citation type="journal article" date="2011" name="J. Bacteriol.">
        <title>Genome sequence of Brevibacillus laterosporus LMG 15441, a pathogen of invertebrates.</title>
        <authorList>
            <person name="Djukic M."/>
            <person name="Poehlein A."/>
            <person name="Thurmer A."/>
            <person name="Daniel R."/>
        </authorList>
    </citation>
    <scope>NUCLEOTIDE SEQUENCE [LARGE SCALE GENOMIC DNA]</scope>
    <source>
        <strain evidence="2 3">LMG 15441</strain>
    </source>
</reference>
<dbReference type="PROSITE" id="PS51257">
    <property type="entry name" value="PROKAR_LIPOPROTEIN"/>
    <property type="match status" value="1"/>
</dbReference>
<dbReference type="HOGENOM" id="CLU_879019_0_0_9"/>
<organism evidence="2 3">
    <name type="scientific">Brevibacillus laterosporus LMG 15441</name>
    <dbReference type="NCBI Taxonomy" id="1042163"/>
    <lineage>
        <taxon>Bacteria</taxon>
        <taxon>Bacillati</taxon>
        <taxon>Bacillota</taxon>
        <taxon>Bacilli</taxon>
        <taxon>Bacillales</taxon>
        <taxon>Paenibacillaceae</taxon>
        <taxon>Brevibacillus</taxon>
    </lineage>
</organism>
<dbReference type="Gene3D" id="2.130.10.10">
    <property type="entry name" value="YVTN repeat-like/Quinoprotein amine dehydrogenase"/>
    <property type="match status" value="1"/>
</dbReference>
<evidence type="ECO:0000313" key="2">
    <source>
        <dbReference type="EMBL" id="AIG24869.1"/>
    </source>
</evidence>